<dbReference type="Gene3D" id="2.60.200.20">
    <property type="match status" value="1"/>
</dbReference>
<sequence>MENTTTANDTLNDNSLDHSQQQYYTCQSSPLTSSLTKQETSPYTSTSSPVGLVTTSTSSKRLANDPTTFQRKQSKLAHVITTTTATTDEEEGTATTIRGRLDITPPPPSATSTTSIQVPSSTSTSTTASIRQNAFEPELPDWGIHTDAWAFLQSLHPDYQCHYLTRQAAEGNSSTGYVFGRRPECDFTFTQNEISKRHCFIYMERGCDSNKESGISIYLEDISSNGTFVNGNRVGTGERVLLRSGDRIQLYRRDCFAEDDKRHSFYRVILPPNFEVAEFHSTYRVGKPLGKGNFATVYKAYNRIEAYEGSQPRYVAVKSIKKSKLDKKPRLLPSIIQEIGILMSLEAHPCVIKIEKVFDEPKYIYLVLEYVRGGDLFDLVSSNVCLSEEQTRFIFFQLFAGIKFLHDRQVVHRDLKPENVLVVDPVKLQIKISDFGLAKTTSAKQQNLDSQCGTPNYVAPEILDPAGLRNYNKSCDLWSLGVILYICLCGFPPFNDDMAPPSMKEQIRGGIYSYPAKYWDHISTEAKDLIDRLLTVDPSSRINVEDARMHPWMTMDLEDLRSRVQGLDDSALELLQHYETNASVPQTQLINTQIYHG</sequence>
<keyword evidence="8" id="KW-0418">Kinase</keyword>
<dbReference type="SMART" id="SM00240">
    <property type="entry name" value="FHA"/>
    <property type="match status" value="1"/>
</dbReference>
<comment type="similarity">
    <text evidence="1">Belongs to the protein kinase superfamily. CAMK Ser/Thr protein kinase family. CHEK2 subfamily.</text>
</comment>
<dbReference type="InterPro" id="IPR008984">
    <property type="entry name" value="SMAD_FHA_dom_sf"/>
</dbReference>
<feature type="compositionally biased region" description="Low complexity" evidence="5">
    <location>
        <begin position="110"/>
        <end position="129"/>
    </location>
</feature>
<dbReference type="InterPro" id="IPR000253">
    <property type="entry name" value="FHA_dom"/>
</dbReference>
<dbReference type="Pfam" id="PF00498">
    <property type="entry name" value="FHA"/>
    <property type="match status" value="1"/>
</dbReference>
<dbReference type="PANTHER" id="PTHR24347">
    <property type="entry name" value="SERINE/THREONINE-PROTEIN KINASE"/>
    <property type="match status" value="1"/>
</dbReference>
<evidence type="ECO:0000313" key="8">
    <source>
        <dbReference type="EMBL" id="ORZ11169.1"/>
    </source>
</evidence>
<dbReference type="InterPro" id="IPR011009">
    <property type="entry name" value="Kinase-like_dom_sf"/>
</dbReference>
<feature type="domain" description="Protein kinase" evidence="7">
    <location>
        <begin position="283"/>
        <end position="553"/>
    </location>
</feature>
<dbReference type="Proteomes" id="UP000193560">
    <property type="component" value="Unassembled WGS sequence"/>
</dbReference>
<dbReference type="PROSITE" id="PS00107">
    <property type="entry name" value="PROTEIN_KINASE_ATP"/>
    <property type="match status" value="1"/>
</dbReference>
<dbReference type="EMBL" id="MCGE01000022">
    <property type="protein sequence ID" value="ORZ11169.1"/>
    <property type="molecule type" value="Genomic_DNA"/>
</dbReference>
<dbReference type="SMART" id="SM00220">
    <property type="entry name" value="S_TKc"/>
    <property type="match status" value="1"/>
</dbReference>
<evidence type="ECO:0000256" key="5">
    <source>
        <dbReference type="SAM" id="MobiDB-lite"/>
    </source>
</evidence>
<name>A0A1X2I7S4_9FUNG</name>
<gene>
    <name evidence="8" type="ORF">BCR42DRAFT_421700</name>
</gene>
<feature type="binding site" evidence="4">
    <location>
        <position position="322"/>
    </location>
    <ligand>
        <name>ATP</name>
        <dbReference type="ChEBI" id="CHEBI:30616"/>
    </ligand>
</feature>
<evidence type="ECO:0000259" key="7">
    <source>
        <dbReference type="PROSITE" id="PS50011"/>
    </source>
</evidence>
<feature type="region of interest" description="Disordered" evidence="5">
    <location>
        <begin position="84"/>
        <end position="129"/>
    </location>
</feature>
<feature type="domain" description="FHA" evidence="6">
    <location>
        <begin position="177"/>
        <end position="234"/>
    </location>
</feature>
<dbReference type="PROSITE" id="PS00108">
    <property type="entry name" value="PROTEIN_KINASE_ST"/>
    <property type="match status" value="1"/>
</dbReference>
<dbReference type="SUPFAM" id="SSF56112">
    <property type="entry name" value="Protein kinase-like (PK-like)"/>
    <property type="match status" value="1"/>
</dbReference>
<dbReference type="FunFam" id="1.10.510.10:FF:000571">
    <property type="entry name" value="Maternal embryonic leucine zipper kinase"/>
    <property type="match status" value="1"/>
</dbReference>
<dbReference type="SUPFAM" id="SSF49879">
    <property type="entry name" value="SMAD/FHA domain"/>
    <property type="match status" value="1"/>
</dbReference>
<accession>A0A1X2I7S4</accession>
<keyword evidence="9" id="KW-1185">Reference proteome</keyword>
<evidence type="ECO:0000256" key="4">
    <source>
        <dbReference type="PROSITE-ProRule" id="PRU10141"/>
    </source>
</evidence>
<keyword evidence="2 4" id="KW-0547">Nucleotide-binding</keyword>
<proteinExistence type="inferred from homology"/>
<dbReference type="Pfam" id="PF00069">
    <property type="entry name" value="Pkinase"/>
    <property type="match status" value="1"/>
</dbReference>
<dbReference type="PROSITE" id="PS50006">
    <property type="entry name" value="FHA_DOMAIN"/>
    <property type="match status" value="1"/>
</dbReference>
<dbReference type="AlphaFoldDB" id="A0A1X2I7S4"/>
<comment type="caution">
    <text evidence="8">The sequence shown here is derived from an EMBL/GenBank/DDBJ whole genome shotgun (WGS) entry which is preliminary data.</text>
</comment>
<dbReference type="Gene3D" id="1.10.510.10">
    <property type="entry name" value="Transferase(Phosphotransferase) domain 1"/>
    <property type="match status" value="1"/>
</dbReference>
<evidence type="ECO:0000256" key="3">
    <source>
        <dbReference type="ARBA" id="ARBA00022840"/>
    </source>
</evidence>
<dbReference type="GO" id="GO:0004672">
    <property type="term" value="F:protein kinase activity"/>
    <property type="evidence" value="ECO:0007669"/>
    <property type="project" value="InterPro"/>
</dbReference>
<dbReference type="InterPro" id="IPR017441">
    <property type="entry name" value="Protein_kinase_ATP_BS"/>
</dbReference>
<dbReference type="GO" id="GO:0005524">
    <property type="term" value="F:ATP binding"/>
    <property type="evidence" value="ECO:0007669"/>
    <property type="project" value="UniProtKB-UniRule"/>
</dbReference>
<evidence type="ECO:0000256" key="1">
    <source>
        <dbReference type="ARBA" id="ARBA00005575"/>
    </source>
</evidence>
<evidence type="ECO:0000313" key="9">
    <source>
        <dbReference type="Proteomes" id="UP000193560"/>
    </source>
</evidence>
<keyword evidence="3 4" id="KW-0067">ATP-binding</keyword>
<evidence type="ECO:0000259" key="6">
    <source>
        <dbReference type="PROSITE" id="PS50006"/>
    </source>
</evidence>
<dbReference type="InterPro" id="IPR008271">
    <property type="entry name" value="Ser/Thr_kinase_AS"/>
</dbReference>
<keyword evidence="8" id="KW-0808">Transferase</keyword>
<evidence type="ECO:0000256" key="2">
    <source>
        <dbReference type="ARBA" id="ARBA00022741"/>
    </source>
</evidence>
<dbReference type="InterPro" id="IPR000719">
    <property type="entry name" value="Prot_kinase_dom"/>
</dbReference>
<reference evidence="8 9" key="1">
    <citation type="submission" date="2016-07" db="EMBL/GenBank/DDBJ databases">
        <title>Pervasive Adenine N6-methylation of Active Genes in Fungi.</title>
        <authorList>
            <consortium name="DOE Joint Genome Institute"/>
            <person name="Mondo S.J."/>
            <person name="Dannebaum R.O."/>
            <person name="Kuo R.C."/>
            <person name="Labutti K."/>
            <person name="Haridas S."/>
            <person name="Kuo A."/>
            <person name="Salamov A."/>
            <person name="Ahrendt S.R."/>
            <person name="Lipzen A."/>
            <person name="Sullivan W."/>
            <person name="Andreopoulos W.B."/>
            <person name="Clum A."/>
            <person name="Lindquist E."/>
            <person name="Daum C."/>
            <person name="Ramamoorthy G.K."/>
            <person name="Gryganskyi A."/>
            <person name="Culley D."/>
            <person name="Magnuson J.K."/>
            <person name="James T.Y."/>
            <person name="O'Malley M.A."/>
            <person name="Stajich J.E."/>
            <person name="Spatafora J.W."/>
            <person name="Visel A."/>
            <person name="Grigoriev I.V."/>
        </authorList>
    </citation>
    <scope>NUCLEOTIDE SEQUENCE [LARGE SCALE GENOMIC DNA]</scope>
    <source>
        <strain evidence="8 9">NRRL 1336</strain>
    </source>
</reference>
<dbReference type="STRING" id="90262.A0A1X2I7S4"/>
<organism evidence="8 9">
    <name type="scientific">Absidia repens</name>
    <dbReference type="NCBI Taxonomy" id="90262"/>
    <lineage>
        <taxon>Eukaryota</taxon>
        <taxon>Fungi</taxon>
        <taxon>Fungi incertae sedis</taxon>
        <taxon>Mucoromycota</taxon>
        <taxon>Mucoromycotina</taxon>
        <taxon>Mucoromycetes</taxon>
        <taxon>Mucorales</taxon>
        <taxon>Cunninghamellaceae</taxon>
        <taxon>Absidia</taxon>
    </lineage>
</organism>
<feature type="region of interest" description="Disordered" evidence="5">
    <location>
        <begin position="27"/>
        <end position="68"/>
    </location>
</feature>
<dbReference type="OrthoDB" id="407410at2759"/>
<protein>
    <submittedName>
        <fullName evidence="8">Kinase-like domain-containing protein</fullName>
    </submittedName>
</protein>
<dbReference type="PROSITE" id="PS50011">
    <property type="entry name" value="PROTEIN_KINASE_DOM"/>
    <property type="match status" value="1"/>
</dbReference>
<dbReference type="CDD" id="cd05117">
    <property type="entry name" value="STKc_CAMK"/>
    <property type="match status" value="1"/>
</dbReference>